<name>A0A7H8Q8H3_9BACL</name>
<dbReference type="EMBL" id="CP051177">
    <property type="protein sequence ID" value="QKX50284.1"/>
    <property type="molecule type" value="Genomic_DNA"/>
</dbReference>
<evidence type="ECO:0000313" key="2">
    <source>
        <dbReference type="EMBL" id="QKX50284.1"/>
    </source>
</evidence>
<feature type="transmembrane region" description="Helical" evidence="1">
    <location>
        <begin position="86"/>
        <end position="106"/>
    </location>
</feature>
<organism evidence="2 3">
    <name type="scientific">Planococcus glaciei</name>
    <dbReference type="NCBI Taxonomy" id="459472"/>
    <lineage>
        <taxon>Bacteria</taxon>
        <taxon>Bacillati</taxon>
        <taxon>Bacillota</taxon>
        <taxon>Bacilli</taxon>
        <taxon>Bacillales</taxon>
        <taxon>Caryophanaceae</taxon>
        <taxon>Planococcus</taxon>
    </lineage>
</organism>
<keyword evidence="3" id="KW-1185">Reference proteome</keyword>
<proteinExistence type="predicted"/>
<gene>
    <name evidence="2" type="ORF">HF394_06585</name>
</gene>
<feature type="transmembrane region" description="Helical" evidence="1">
    <location>
        <begin position="7"/>
        <end position="26"/>
    </location>
</feature>
<dbReference type="Proteomes" id="UP000509222">
    <property type="component" value="Chromosome"/>
</dbReference>
<protein>
    <submittedName>
        <fullName evidence="2">DUF3169 family protein</fullName>
    </submittedName>
</protein>
<reference evidence="3" key="1">
    <citation type="submission" date="2020-06" db="EMBL/GenBank/DDBJ databases">
        <title>Isolation of Planomicrobium glaciei.</title>
        <authorList>
            <person name="Malisova L."/>
            <person name="Safrankova R."/>
            <person name="Jakubu V."/>
            <person name="Spanelova P."/>
        </authorList>
    </citation>
    <scope>NUCLEOTIDE SEQUENCE [LARGE SCALE GENOMIC DNA]</scope>
    <source>
        <strain evidence="3">NRL-ATB46093</strain>
    </source>
</reference>
<feature type="transmembrane region" description="Helical" evidence="1">
    <location>
        <begin position="38"/>
        <end position="59"/>
    </location>
</feature>
<dbReference type="Pfam" id="PF11368">
    <property type="entry name" value="DUF3169"/>
    <property type="match status" value="1"/>
</dbReference>
<keyword evidence="1" id="KW-0812">Transmembrane</keyword>
<evidence type="ECO:0000313" key="3">
    <source>
        <dbReference type="Proteomes" id="UP000509222"/>
    </source>
</evidence>
<dbReference type="AlphaFoldDB" id="A0A7H8Q8H3"/>
<feature type="transmembrane region" description="Helical" evidence="1">
    <location>
        <begin position="202"/>
        <end position="221"/>
    </location>
</feature>
<dbReference type="InterPro" id="IPR021509">
    <property type="entry name" value="DUF3169"/>
</dbReference>
<accession>A0A7H8Q8H3</accession>
<keyword evidence="1" id="KW-1133">Transmembrane helix</keyword>
<sequence length="227" mass="24738">MKQIFQILIGGVVGFFGMYFALSIDFTSDFSSFGLELTLLIAGIAALLLVFSMATILRVKKKTKLQLKGEEEDELDSKQYKSYSDITLGSVVAMVLSVVAIGIAVITEQPVWAVIAAGATLIGAIVVSIVASGLIQLIYPERDLPEPGEKDYAKKLLAVSDEGERHVMLEGLYRTHNTMNLALFIALLLLIIYSVSTGVSQLFAIFVVALILIIANVQYTFSIRNKI</sequence>
<keyword evidence="1" id="KW-0472">Membrane</keyword>
<feature type="transmembrane region" description="Helical" evidence="1">
    <location>
        <begin position="178"/>
        <end position="196"/>
    </location>
</feature>
<evidence type="ECO:0000256" key="1">
    <source>
        <dbReference type="SAM" id="Phobius"/>
    </source>
</evidence>
<dbReference type="RefSeq" id="WP_036811010.1">
    <property type="nucleotide sequence ID" value="NZ_CP051177.1"/>
</dbReference>
<feature type="transmembrane region" description="Helical" evidence="1">
    <location>
        <begin position="112"/>
        <end position="135"/>
    </location>
</feature>